<gene>
    <name evidence="1" type="ORF">LOK49_LG04G02999</name>
</gene>
<comment type="caution">
    <text evidence="1">The sequence shown here is derived from an EMBL/GenBank/DDBJ whole genome shotgun (WGS) entry which is preliminary data.</text>
</comment>
<dbReference type="EMBL" id="CM045759">
    <property type="protein sequence ID" value="KAI8019783.1"/>
    <property type="molecule type" value="Genomic_DNA"/>
</dbReference>
<sequence length="44" mass="5040">MFSVSLISDQSFNHCFRNCILSLESQSLSLDSHFEEDLKSLIDC</sequence>
<dbReference type="Proteomes" id="UP001060215">
    <property type="component" value="Chromosome 2"/>
</dbReference>
<protein>
    <submittedName>
        <fullName evidence="1">Uncharacterized protein</fullName>
    </submittedName>
</protein>
<proteinExistence type="predicted"/>
<organism evidence="1 2">
    <name type="scientific">Camellia lanceoleosa</name>
    <dbReference type="NCBI Taxonomy" id="1840588"/>
    <lineage>
        <taxon>Eukaryota</taxon>
        <taxon>Viridiplantae</taxon>
        <taxon>Streptophyta</taxon>
        <taxon>Embryophyta</taxon>
        <taxon>Tracheophyta</taxon>
        <taxon>Spermatophyta</taxon>
        <taxon>Magnoliopsida</taxon>
        <taxon>eudicotyledons</taxon>
        <taxon>Gunneridae</taxon>
        <taxon>Pentapetalae</taxon>
        <taxon>asterids</taxon>
        <taxon>Ericales</taxon>
        <taxon>Theaceae</taxon>
        <taxon>Camellia</taxon>
    </lineage>
</organism>
<accession>A0ACC0I4A4</accession>
<keyword evidence="2" id="KW-1185">Reference proteome</keyword>
<evidence type="ECO:0000313" key="1">
    <source>
        <dbReference type="EMBL" id="KAI8019783.1"/>
    </source>
</evidence>
<evidence type="ECO:0000313" key="2">
    <source>
        <dbReference type="Proteomes" id="UP001060215"/>
    </source>
</evidence>
<name>A0ACC0I4A4_9ERIC</name>
<reference evidence="1 2" key="1">
    <citation type="journal article" date="2022" name="Plant J.">
        <title>Chromosome-level genome of Camellia lanceoleosa provides a valuable resource for understanding genome evolution and self-incompatibility.</title>
        <authorList>
            <person name="Gong W."/>
            <person name="Xiao S."/>
            <person name="Wang L."/>
            <person name="Liao Z."/>
            <person name="Chang Y."/>
            <person name="Mo W."/>
            <person name="Hu G."/>
            <person name="Li W."/>
            <person name="Zhao G."/>
            <person name="Zhu H."/>
            <person name="Hu X."/>
            <person name="Ji K."/>
            <person name="Xiang X."/>
            <person name="Song Q."/>
            <person name="Yuan D."/>
            <person name="Jin S."/>
            <person name="Zhang L."/>
        </authorList>
    </citation>
    <scope>NUCLEOTIDE SEQUENCE [LARGE SCALE GENOMIC DNA]</scope>
    <source>
        <strain evidence="1">SQ_2022a</strain>
    </source>
</reference>